<dbReference type="AlphaFoldDB" id="A0A8T3A8F0"/>
<evidence type="ECO:0008006" key="4">
    <source>
        <dbReference type="Google" id="ProtNLM"/>
    </source>
</evidence>
<accession>A0A8T3A8F0</accession>
<name>A0A8T3A8F0_DENNO</name>
<comment type="caution">
    <text evidence="2">The sequence shown here is derived from an EMBL/GenBank/DDBJ whole genome shotgun (WGS) entry which is preliminary data.</text>
</comment>
<evidence type="ECO:0000313" key="2">
    <source>
        <dbReference type="EMBL" id="KAI0488873.1"/>
    </source>
</evidence>
<dbReference type="Proteomes" id="UP000829196">
    <property type="component" value="Unassembled WGS sequence"/>
</dbReference>
<evidence type="ECO:0000256" key="1">
    <source>
        <dbReference type="SAM" id="SignalP"/>
    </source>
</evidence>
<protein>
    <recommendedName>
        <fullName evidence="4">Secreted protein</fullName>
    </recommendedName>
</protein>
<gene>
    <name evidence="2" type="ORF">KFK09_028712</name>
</gene>
<evidence type="ECO:0000313" key="3">
    <source>
        <dbReference type="Proteomes" id="UP000829196"/>
    </source>
</evidence>
<proteinExistence type="predicted"/>
<sequence length="77" mass="8968">MISMSLGFFSFVLLHINCLFKCHYRLVVLFSLEALWINHGNSKELKWQSTSHRHSHLVSSFIIQRRGLNGKLKNALL</sequence>
<feature type="signal peptide" evidence="1">
    <location>
        <begin position="1"/>
        <end position="18"/>
    </location>
</feature>
<keyword evidence="3" id="KW-1185">Reference proteome</keyword>
<dbReference type="EMBL" id="JAGYWB010000019">
    <property type="protein sequence ID" value="KAI0488873.1"/>
    <property type="molecule type" value="Genomic_DNA"/>
</dbReference>
<feature type="chain" id="PRO_5035903736" description="Secreted protein" evidence="1">
    <location>
        <begin position="19"/>
        <end position="77"/>
    </location>
</feature>
<organism evidence="2 3">
    <name type="scientific">Dendrobium nobile</name>
    <name type="common">Orchid</name>
    <dbReference type="NCBI Taxonomy" id="94219"/>
    <lineage>
        <taxon>Eukaryota</taxon>
        <taxon>Viridiplantae</taxon>
        <taxon>Streptophyta</taxon>
        <taxon>Embryophyta</taxon>
        <taxon>Tracheophyta</taxon>
        <taxon>Spermatophyta</taxon>
        <taxon>Magnoliopsida</taxon>
        <taxon>Liliopsida</taxon>
        <taxon>Asparagales</taxon>
        <taxon>Orchidaceae</taxon>
        <taxon>Epidendroideae</taxon>
        <taxon>Malaxideae</taxon>
        <taxon>Dendrobiinae</taxon>
        <taxon>Dendrobium</taxon>
    </lineage>
</organism>
<keyword evidence="1" id="KW-0732">Signal</keyword>
<reference evidence="2" key="1">
    <citation type="journal article" date="2022" name="Front. Genet.">
        <title>Chromosome-Scale Assembly of the Dendrobium nobile Genome Provides Insights Into the Molecular Mechanism of the Biosynthesis of the Medicinal Active Ingredient of Dendrobium.</title>
        <authorList>
            <person name="Xu Q."/>
            <person name="Niu S.-C."/>
            <person name="Li K.-L."/>
            <person name="Zheng P.-J."/>
            <person name="Zhang X.-J."/>
            <person name="Jia Y."/>
            <person name="Liu Y."/>
            <person name="Niu Y.-X."/>
            <person name="Yu L.-H."/>
            <person name="Chen D.-F."/>
            <person name="Zhang G.-Q."/>
        </authorList>
    </citation>
    <scope>NUCLEOTIDE SEQUENCE</scope>
    <source>
        <tissue evidence="2">Leaf</tissue>
    </source>
</reference>